<organism evidence="7 8">
    <name type="scientific">Smittium culicis</name>
    <dbReference type="NCBI Taxonomy" id="133412"/>
    <lineage>
        <taxon>Eukaryota</taxon>
        <taxon>Fungi</taxon>
        <taxon>Fungi incertae sedis</taxon>
        <taxon>Zoopagomycota</taxon>
        <taxon>Kickxellomycotina</taxon>
        <taxon>Harpellomycetes</taxon>
        <taxon>Harpellales</taxon>
        <taxon>Legeriomycetaceae</taxon>
        <taxon>Smittium</taxon>
    </lineage>
</organism>
<keyword evidence="5" id="KW-0808">Transferase</keyword>
<name>A0A1R1X894_9FUNG</name>
<dbReference type="InterPro" id="IPR034964">
    <property type="entry name" value="LS"/>
</dbReference>
<dbReference type="OrthoDB" id="2965at2759"/>
<reference evidence="7 8" key="1">
    <citation type="submission" date="2017-01" db="EMBL/GenBank/DDBJ databases">
        <authorList>
            <person name="Mah S.A."/>
            <person name="Swanson W.J."/>
            <person name="Moy G.W."/>
            <person name="Vacquier V.D."/>
        </authorList>
    </citation>
    <scope>NUCLEOTIDE SEQUENCE [LARGE SCALE GENOMIC DNA]</scope>
    <source>
        <strain evidence="7 8">GSMNP</strain>
    </source>
</reference>
<dbReference type="Gene3D" id="3.40.50.960">
    <property type="entry name" value="Lumazine/riboflavin synthase"/>
    <property type="match status" value="2"/>
</dbReference>
<evidence type="ECO:0000313" key="8">
    <source>
        <dbReference type="Proteomes" id="UP000187283"/>
    </source>
</evidence>
<comment type="pathway">
    <text evidence="1">Cofactor biosynthesis; riboflavin biosynthesis; riboflavin from 2-hydroxy-3-oxobutyl phosphate and 5-amino-6-(D-ribitylamino)uracil: step 1/2.</text>
</comment>
<keyword evidence="4" id="KW-0686">Riboflavin biosynthesis</keyword>
<comment type="similarity">
    <text evidence="2">Belongs to the DMRL synthase family.</text>
</comment>
<dbReference type="AlphaFoldDB" id="A0A1R1X894"/>
<evidence type="ECO:0000256" key="2">
    <source>
        <dbReference type="ARBA" id="ARBA00007424"/>
    </source>
</evidence>
<evidence type="ECO:0000256" key="5">
    <source>
        <dbReference type="ARBA" id="ARBA00022679"/>
    </source>
</evidence>
<dbReference type="Pfam" id="PF00885">
    <property type="entry name" value="DMRL_synthase"/>
    <property type="match status" value="2"/>
</dbReference>
<accession>A0A1R1X894</accession>
<protein>
    <recommendedName>
        <fullName evidence="3">6,7-dimethyl-8-ribityllumazine synthase</fullName>
        <ecNumber evidence="3">2.5.1.78</ecNumber>
    </recommendedName>
</protein>
<dbReference type="STRING" id="133412.A0A1R1X894"/>
<dbReference type="Proteomes" id="UP000187283">
    <property type="component" value="Unassembled WGS sequence"/>
</dbReference>
<gene>
    <name evidence="7" type="ORF">AYI70_g10080</name>
</gene>
<comment type="catalytic activity">
    <reaction evidence="6">
        <text>(2S)-2-hydroxy-3-oxobutyl phosphate + 5-amino-6-(D-ribitylamino)uracil = 6,7-dimethyl-8-(1-D-ribityl)lumazine + phosphate + 2 H2O + H(+)</text>
        <dbReference type="Rhea" id="RHEA:26152"/>
        <dbReference type="ChEBI" id="CHEBI:15377"/>
        <dbReference type="ChEBI" id="CHEBI:15378"/>
        <dbReference type="ChEBI" id="CHEBI:15934"/>
        <dbReference type="ChEBI" id="CHEBI:43474"/>
        <dbReference type="ChEBI" id="CHEBI:58201"/>
        <dbReference type="ChEBI" id="CHEBI:58830"/>
        <dbReference type="EC" id="2.5.1.78"/>
    </reaction>
</comment>
<dbReference type="InterPro" id="IPR036467">
    <property type="entry name" value="LS/RS_sf"/>
</dbReference>
<dbReference type="PANTHER" id="PTHR21058:SF0">
    <property type="entry name" value="6,7-DIMETHYL-8-RIBITYLLUMAZINE SYNTHASE"/>
    <property type="match status" value="1"/>
</dbReference>
<evidence type="ECO:0000313" key="7">
    <source>
        <dbReference type="EMBL" id="OMJ10836.1"/>
    </source>
</evidence>
<dbReference type="InterPro" id="IPR002180">
    <property type="entry name" value="LS/RS"/>
</dbReference>
<evidence type="ECO:0000256" key="1">
    <source>
        <dbReference type="ARBA" id="ARBA00004917"/>
    </source>
</evidence>
<dbReference type="EC" id="2.5.1.78" evidence="3"/>
<keyword evidence="8" id="KW-1185">Reference proteome</keyword>
<dbReference type="GO" id="GO:0009231">
    <property type="term" value="P:riboflavin biosynthetic process"/>
    <property type="evidence" value="ECO:0007669"/>
    <property type="project" value="UniProtKB-UniPathway"/>
</dbReference>
<dbReference type="UniPathway" id="UPA00275">
    <property type="reaction ID" value="UER00404"/>
</dbReference>
<proteinExistence type="inferred from homology"/>
<sequence length="365" mass="39066">MPYVDAPKTQFKVGEINPKILIVAAEANSEIIDELVSGTIDGLTKSGVLATNIVVEKTPQPEDIPAAIKSIISSNITSSNPQARIYTNPVAECLYDAVVAIGALIEDQVEGDFDALSMNSYNEVLDLVVETQVPIIMGILTCRDYEQGLERAGIGRVVKGANHGYFWATAALSEIQVRGMYCKNLSDTSIFDSINKDVSSTTTADPSLAAISKNKKVAIACAQWNMEINSEIVLKLIDLLVSSGYSSYDSIFVYSAAGSFELPGIASYLASMSSSGLPQLANSETTKFDSIFCVGSLIQGGTKHFKFIGDSVDISIRKISSLFDIKCVSGVLICTSLDEAKYHAGITVGDKPGQNIAINLFDQIN</sequence>
<dbReference type="EMBL" id="LSSN01004815">
    <property type="protein sequence ID" value="OMJ10836.1"/>
    <property type="molecule type" value="Genomic_DNA"/>
</dbReference>
<evidence type="ECO:0000256" key="4">
    <source>
        <dbReference type="ARBA" id="ARBA00022619"/>
    </source>
</evidence>
<dbReference type="GO" id="GO:0000906">
    <property type="term" value="F:6,7-dimethyl-8-ribityllumazine synthase activity"/>
    <property type="evidence" value="ECO:0007669"/>
    <property type="project" value="UniProtKB-EC"/>
</dbReference>
<evidence type="ECO:0000256" key="6">
    <source>
        <dbReference type="ARBA" id="ARBA00048785"/>
    </source>
</evidence>
<comment type="caution">
    <text evidence="7">The sequence shown here is derived from an EMBL/GenBank/DDBJ whole genome shotgun (WGS) entry which is preliminary data.</text>
</comment>
<dbReference type="GO" id="GO:0009349">
    <property type="term" value="C:riboflavin synthase complex"/>
    <property type="evidence" value="ECO:0007669"/>
    <property type="project" value="InterPro"/>
</dbReference>
<dbReference type="PANTHER" id="PTHR21058">
    <property type="entry name" value="6,7-DIMETHYL-8-RIBITYLLUMAZINE SYNTHASE DMRL SYNTHASE LUMAZINE SYNTHASE"/>
    <property type="match status" value="1"/>
</dbReference>
<evidence type="ECO:0000256" key="3">
    <source>
        <dbReference type="ARBA" id="ARBA00012664"/>
    </source>
</evidence>
<dbReference type="SUPFAM" id="SSF52121">
    <property type="entry name" value="Lumazine synthase"/>
    <property type="match status" value="2"/>
</dbReference>